<reference evidence="5 6" key="1">
    <citation type="submission" date="2018-08" db="EMBL/GenBank/DDBJ databases">
        <title>Thalassotalea euphylliae genome.</title>
        <authorList>
            <person name="Summers S."/>
            <person name="Rice S.A."/>
            <person name="Freckelton M.L."/>
            <person name="Nedved B.T."/>
            <person name="Hadfield M.G."/>
        </authorList>
    </citation>
    <scope>NUCLEOTIDE SEQUENCE [LARGE SCALE GENOMIC DNA]</scope>
    <source>
        <strain evidence="5 6">H1</strain>
    </source>
</reference>
<dbReference type="SMART" id="SM00342">
    <property type="entry name" value="HTH_ARAC"/>
    <property type="match status" value="1"/>
</dbReference>
<dbReference type="InterPro" id="IPR018060">
    <property type="entry name" value="HTH_AraC"/>
</dbReference>
<evidence type="ECO:0000313" key="5">
    <source>
        <dbReference type="EMBL" id="REL28934.1"/>
    </source>
</evidence>
<evidence type="ECO:0000256" key="3">
    <source>
        <dbReference type="ARBA" id="ARBA00023163"/>
    </source>
</evidence>
<dbReference type="PROSITE" id="PS00041">
    <property type="entry name" value="HTH_ARAC_FAMILY_1"/>
    <property type="match status" value="1"/>
</dbReference>
<dbReference type="GO" id="GO:0043565">
    <property type="term" value="F:sequence-specific DNA binding"/>
    <property type="evidence" value="ECO:0007669"/>
    <property type="project" value="InterPro"/>
</dbReference>
<dbReference type="AlphaFoldDB" id="A0A3E0TWV7"/>
<dbReference type="OrthoDB" id="9803764at2"/>
<proteinExistence type="predicted"/>
<keyword evidence="1" id="KW-0805">Transcription regulation</keyword>
<evidence type="ECO:0000256" key="1">
    <source>
        <dbReference type="ARBA" id="ARBA00023015"/>
    </source>
</evidence>
<name>A0A3E0TWV7_9GAMM</name>
<dbReference type="PANTHER" id="PTHR43130">
    <property type="entry name" value="ARAC-FAMILY TRANSCRIPTIONAL REGULATOR"/>
    <property type="match status" value="1"/>
</dbReference>
<dbReference type="InterPro" id="IPR002818">
    <property type="entry name" value="DJ-1/PfpI"/>
</dbReference>
<comment type="caution">
    <text evidence="5">The sequence shown here is derived from an EMBL/GenBank/DDBJ whole genome shotgun (WGS) entry which is preliminary data.</text>
</comment>
<dbReference type="EMBL" id="QUOU01000001">
    <property type="protein sequence ID" value="REL28934.1"/>
    <property type="molecule type" value="Genomic_DNA"/>
</dbReference>
<dbReference type="SUPFAM" id="SSF52317">
    <property type="entry name" value="Class I glutamine amidotransferase-like"/>
    <property type="match status" value="1"/>
</dbReference>
<dbReference type="InterPro" id="IPR018062">
    <property type="entry name" value="HTH_AraC-typ_CS"/>
</dbReference>
<accession>A0A3E0TWV7</accession>
<feature type="domain" description="HTH araC/xylS-type" evidence="4">
    <location>
        <begin position="197"/>
        <end position="295"/>
    </location>
</feature>
<evidence type="ECO:0000256" key="2">
    <source>
        <dbReference type="ARBA" id="ARBA00023125"/>
    </source>
</evidence>
<dbReference type="Pfam" id="PF12833">
    <property type="entry name" value="HTH_18"/>
    <property type="match status" value="1"/>
</dbReference>
<dbReference type="InterPro" id="IPR052158">
    <property type="entry name" value="INH-QAR"/>
</dbReference>
<keyword evidence="2" id="KW-0238">DNA-binding</keyword>
<dbReference type="Gene3D" id="3.40.50.880">
    <property type="match status" value="1"/>
</dbReference>
<dbReference type="InterPro" id="IPR009057">
    <property type="entry name" value="Homeodomain-like_sf"/>
</dbReference>
<keyword evidence="3" id="KW-0804">Transcription</keyword>
<organism evidence="5 6">
    <name type="scientific">Thalassotalea euphylliae</name>
    <dbReference type="NCBI Taxonomy" id="1655234"/>
    <lineage>
        <taxon>Bacteria</taxon>
        <taxon>Pseudomonadati</taxon>
        <taxon>Pseudomonadota</taxon>
        <taxon>Gammaproteobacteria</taxon>
        <taxon>Alteromonadales</taxon>
        <taxon>Colwelliaceae</taxon>
        <taxon>Thalassotalea</taxon>
    </lineage>
</organism>
<evidence type="ECO:0000313" key="6">
    <source>
        <dbReference type="Proteomes" id="UP000256478"/>
    </source>
</evidence>
<dbReference type="SUPFAM" id="SSF46689">
    <property type="entry name" value="Homeodomain-like"/>
    <property type="match status" value="2"/>
</dbReference>
<dbReference type="Gene3D" id="1.10.10.60">
    <property type="entry name" value="Homeodomain-like"/>
    <property type="match status" value="2"/>
</dbReference>
<dbReference type="PANTHER" id="PTHR43130:SF3">
    <property type="entry name" value="HTH-TYPE TRANSCRIPTIONAL REGULATOR RV1931C"/>
    <property type="match status" value="1"/>
</dbReference>
<gene>
    <name evidence="5" type="ORF">DXX93_13320</name>
</gene>
<evidence type="ECO:0000259" key="4">
    <source>
        <dbReference type="PROSITE" id="PS01124"/>
    </source>
</evidence>
<dbReference type="InterPro" id="IPR029062">
    <property type="entry name" value="Class_I_gatase-like"/>
</dbReference>
<sequence length="297" mass="33092">MQSAVYGLLELLTLANKIIEEEQLALTFTAQIVTPEELNTSEVSISYLTPQVVILPPNLSGEYYLAAESHLIHYLKASHQQGATLCSACAGAFILAQTGLLNTRNATTHWGLADDLQRAYPAVQVRSERIIINEGDIISAGGLMSWLDLGLELVGQYAKPHIMRKLGKYLIVDTGKREQRYYQSFTPRFDHGNQAILNAQHYIQANYQTKLSNGVLAEVAFMSERTLIRQFTKATGLKPAQYIQRVRVQKACDLLESSQQSFEQIAMSLGYEDASSLRKVFVSIVGLAPSEFRARFT</sequence>
<dbReference type="PROSITE" id="PS01124">
    <property type="entry name" value="HTH_ARAC_FAMILY_2"/>
    <property type="match status" value="1"/>
</dbReference>
<dbReference type="Proteomes" id="UP000256478">
    <property type="component" value="Unassembled WGS sequence"/>
</dbReference>
<dbReference type="GO" id="GO:0003700">
    <property type="term" value="F:DNA-binding transcription factor activity"/>
    <property type="evidence" value="ECO:0007669"/>
    <property type="project" value="InterPro"/>
</dbReference>
<protein>
    <submittedName>
        <fullName evidence="5">Helix-turn-helix domain-containing protein</fullName>
    </submittedName>
</protein>
<dbReference type="Pfam" id="PF01965">
    <property type="entry name" value="DJ-1_PfpI"/>
    <property type="match status" value="1"/>
</dbReference>